<dbReference type="InterPro" id="IPR019510">
    <property type="entry name" value="AKAP7-like_phosphoesterase"/>
</dbReference>
<dbReference type="Gene3D" id="3.90.1140.10">
    <property type="entry name" value="Cyclic phosphodiesterase"/>
    <property type="match status" value="1"/>
</dbReference>
<dbReference type="PANTHER" id="PTHR13360">
    <property type="entry name" value="ACTIVATING SIGNAL COINTEGRATOR 1 COMPLEX SUBUNIT 1"/>
    <property type="match status" value="1"/>
</dbReference>
<dbReference type="ExpressionAtlas" id="A0A1D6MF14">
    <property type="expression patterns" value="baseline and differential"/>
</dbReference>
<name>A0A1D6MF14_MAIZE</name>
<dbReference type="EMBL" id="CM007649">
    <property type="protein sequence ID" value="ONM28225.1"/>
    <property type="molecule type" value="Genomic_DNA"/>
</dbReference>
<evidence type="ECO:0000259" key="1">
    <source>
        <dbReference type="Pfam" id="PF10469"/>
    </source>
</evidence>
<dbReference type="InterPro" id="IPR009097">
    <property type="entry name" value="Cyclic_Pdiesterase"/>
</dbReference>
<protein>
    <submittedName>
        <fullName evidence="2">Activating signal cointegrator 1 complex subunit 1</fullName>
    </submittedName>
</protein>
<dbReference type="PANTHER" id="PTHR13360:SF1">
    <property type="entry name" value="ACTIVATING SIGNAL COINTEGRATOR 1 COMPLEX SUBUNIT 1"/>
    <property type="match status" value="1"/>
</dbReference>
<accession>A0A1D6MF14</accession>
<dbReference type="InterPro" id="IPR009210">
    <property type="entry name" value="ASCC1"/>
</dbReference>
<dbReference type="SUPFAM" id="SSF55144">
    <property type="entry name" value="LigT-like"/>
    <property type="match status" value="1"/>
</dbReference>
<sequence length="415" mass="46215">MFACRSLLARASRLTRPAIPSAAGSPLRYLHQGSYCRNKLASFVMEGAQGSSIVTKHNKRQSPVQRWRPVSTEAVPQHHQDDIIETSNSGSKKIIEDCIASSENLPPDGTTNVVEVTANDASSSKNNLSFGYSSTKVVIEDHAELSGFNKDLAGSNVFGTHSSSVEAVQSRQLDYSHFISLPLALHPDLVNKLNYFQSSILGEENSNKDGSQSEGSIGEMDYDHKQAEAKMGAKGSQSDFGIDKSIFIKPETFHLTVLMLKLWNKERIDKASDVLQSVSTQVNEALENRPISIQLRGLTCMKGFPAKARVVYVPVLEVEVITDAFIKAGLVFERDVRELKLHATVMNVRHRKSRNKRNTWTDSFDARGIFGRFGKAEWGAYPIHEIHLSQRFKFDRSGYYYCCSSIPLPAEMHTE</sequence>
<reference evidence="2" key="1">
    <citation type="submission" date="2015-12" db="EMBL/GenBank/DDBJ databases">
        <title>Update maize B73 reference genome by single molecule sequencing technologies.</title>
        <authorList>
            <consortium name="Maize Genome Sequencing Project"/>
            <person name="Ware D."/>
        </authorList>
    </citation>
    <scope>NUCLEOTIDE SEQUENCE [LARGE SCALE GENOMIC DNA]</scope>
    <source>
        <tissue evidence="2">Seedling</tissue>
    </source>
</reference>
<evidence type="ECO:0000313" key="2">
    <source>
        <dbReference type="EMBL" id="ONM28225.1"/>
    </source>
</evidence>
<proteinExistence type="predicted"/>
<organism evidence="2">
    <name type="scientific">Zea mays</name>
    <name type="common">Maize</name>
    <dbReference type="NCBI Taxonomy" id="4577"/>
    <lineage>
        <taxon>Eukaryota</taxon>
        <taxon>Viridiplantae</taxon>
        <taxon>Streptophyta</taxon>
        <taxon>Embryophyta</taxon>
        <taxon>Tracheophyta</taxon>
        <taxon>Spermatophyta</taxon>
        <taxon>Magnoliopsida</taxon>
        <taxon>Liliopsida</taxon>
        <taxon>Poales</taxon>
        <taxon>Poaceae</taxon>
        <taxon>PACMAD clade</taxon>
        <taxon>Panicoideae</taxon>
        <taxon>Andropogonodae</taxon>
        <taxon>Andropogoneae</taxon>
        <taxon>Tripsacinae</taxon>
        <taxon>Zea</taxon>
    </lineage>
</organism>
<gene>
    <name evidence="2" type="ORF">ZEAMMB73_Zm00001d039294</name>
</gene>
<dbReference type="AlphaFoldDB" id="A0A1D6MF14"/>
<feature type="domain" description="A-kinase anchor protein 7-like phosphoesterase" evidence="1">
    <location>
        <begin position="175"/>
        <end position="408"/>
    </location>
</feature>
<dbReference type="Pfam" id="PF10469">
    <property type="entry name" value="AKAP7_NLS"/>
    <property type="match status" value="1"/>
</dbReference>
<dbReference type="GO" id="GO:0006307">
    <property type="term" value="P:DNA alkylation repair"/>
    <property type="evidence" value="ECO:0007669"/>
    <property type="project" value="InterPro"/>
</dbReference>